<evidence type="ECO:0000313" key="2">
    <source>
        <dbReference type="Proteomes" id="UP000031670"/>
    </source>
</evidence>
<proteinExistence type="predicted"/>
<reference evidence="1 2" key="1">
    <citation type="submission" date="2015-01" db="EMBL/GenBank/DDBJ databases">
        <title>Vibrio sp. C5 JCM 19232 whole genome shotgun sequence.</title>
        <authorList>
            <person name="Sawabe T."/>
            <person name="Meirelles P."/>
            <person name="Feng G."/>
            <person name="Sayaka M."/>
            <person name="Hattori M."/>
            <person name="Ohkuma M."/>
        </authorList>
    </citation>
    <scope>NUCLEOTIDE SEQUENCE [LARGE SCALE GENOMIC DNA]</scope>
    <source>
        <strain evidence="1 2">JCM19232</strain>
    </source>
</reference>
<dbReference type="EMBL" id="BBSA01000007">
    <property type="protein sequence ID" value="GAM63090.1"/>
    <property type="molecule type" value="Genomic_DNA"/>
</dbReference>
<organism evidence="1 2">
    <name type="scientific">Vibrio ishigakensis</name>
    <dbReference type="NCBI Taxonomy" id="1481914"/>
    <lineage>
        <taxon>Bacteria</taxon>
        <taxon>Pseudomonadati</taxon>
        <taxon>Pseudomonadota</taxon>
        <taxon>Gammaproteobacteria</taxon>
        <taxon>Vibrionales</taxon>
        <taxon>Vibrionaceae</taxon>
        <taxon>Vibrio</taxon>
    </lineage>
</organism>
<protein>
    <submittedName>
        <fullName evidence="1">Uncharacterized protein</fullName>
    </submittedName>
</protein>
<gene>
    <name evidence="1" type="ORF">JCM19232_4767</name>
</gene>
<dbReference type="AlphaFoldDB" id="A0A0B8P8B4"/>
<sequence length="39" mass="4261">MGAFLYVGENQKGRYEDSDRSSGLVARGGYQVCAKYGVQ</sequence>
<dbReference type="Proteomes" id="UP000031670">
    <property type="component" value="Unassembled WGS sequence"/>
</dbReference>
<accession>A0A0B8P8B4</accession>
<comment type="caution">
    <text evidence="1">The sequence shown here is derived from an EMBL/GenBank/DDBJ whole genome shotgun (WGS) entry which is preliminary data.</text>
</comment>
<evidence type="ECO:0000313" key="1">
    <source>
        <dbReference type="EMBL" id="GAM63090.1"/>
    </source>
</evidence>
<name>A0A0B8P8B4_9VIBR</name>
<reference evidence="1 2" key="2">
    <citation type="submission" date="2015-01" db="EMBL/GenBank/DDBJ databases">
        <authorList>
            <consortium name="NBRP consortium"/>
            <person name="Sawabe T."/>
            <person name="Meirelles P."/>
            <person name="Feng G."/>
            <person name="Sayaka M."/>
            <person name="Hattori M."/>
            <person name="Ohkuma M."/>
        </authorList>
    </citation>
    <scope>NUCLEOTIDE SEQUENCE [LARGE SCALE GENOMIC DNA]</scope>
    <source>
        <strain evidence="1 2">JCM19232</strain>
    </source>
</reference>